<comment type="caution">
    <text evidence="1">The sequence shown here is derived from an EMBL/GenBank/DDBJ whole genome shotgun (WGS) entry which is preliminary data.</text>
</comment>
<keyword evidence="2" id="KW-1185">Reference proteome</keyword>
<evidence type="ECO:0000313" key="2">
    <source>
        <dbReference type="Proteomes" id="UP000032142"/>
    </source>
</evidence>
<dbReference type="Proteomes" id="UP000032142">
    <property type="component" value="Unassembled WGS sequence"/>
</dbReference>
<proteinExistence type="predicted"/>
<accession>A0A0B0MNQ9</accession>
<name>A0A0B0MNQ9_GOSAR</name>
<gene>
    <name evidence="1" type="ORF">F383_39149</name>
</gene>
<evidence type="ECO:0000313" key="1">
    <source>
        <dbReference type="EMBL" id="KHG01134.1"/>
    </source>
</evidence>
<organism evidence="1 2">
    <name type="scientific">Gossypium arboreum</name>
    <name type="common">Tree cotton</name>
    <name type="synonym">Gossypium nanking</name>
    <dbReference type="NCBI Taxonomy" id="29729"/>
    <lineage>
        <taxon>Eukaryota</taxon>
        <taxon>Viridiplantae</taxon>
        <taxon>Streptophyta</taxon>
        <taxon>Embryophyta</taxon>
        <taxon>Tracheophyta</taxon>
        <taxon>Spermatophyta</taxon>
        <taxon>Magnoliopsida</taxon>
        <taxon>eudicotyledons</taxon>
        <taxon>Gunneridae</taxon>
        <taxon>Pentapetalae</taxon>
        <taxon>rosids</taxon>
        <taxon>malvids</taxon>
        <taxon>Malvales</taxon>
        <taxon>Malvaceae</taxon>
        <taxon>Malvoideae</taxon>
        <taxon>Gossypium</taxon>
    </lineage>
</organism>
<dbReference type="EMBL" id="JRRC01172646">
    <property type="protein sequence ID" value="KHG01134.1"/>
    <property type="molecule type" value="Genomic_DNA"/>
</dbReference>
<protein>
    <submittedName>
        <fullName evidence="1">Uncharacterized protein</fullName>
    </submittedName>
</protein>
<reference evidence="2" key="1">
    <citation type="submission" date="2014-09" db="EMBL/GenBank/DDBJ databases">
        <authorList>
            <person name="Mudge J."/>
            <person name="Ramaraj T."/>
            <person name="Lindquist I.E."/>
            <person name="Bharti A.K."/>
            <person name="Sundararajan A."/>
            <person name="Cameron C.T."/>
            <person name="Woodward J.E."/>
            <person name="May G.D."/>
            <person name="Brubaker C."/>
            <person name="Broadhvest J."/>
            <person name="Wilkins T.A."/>
        </authorList>
    </citation>
    <scope>NUCLEOTIDE SEQUENCE</scope>
    <source>
        <strain evidence="2">cv. AKA8401</strain>
    </source>
</reference>
<sequence length="39" mass="4674">MHSREPYILWQDYQSRLMSSDLNYQSKLTLDPNRITCLG</sequence>
<dbReference type="AlphaFoldDB" id="A0A0B0MNQ9"/>